<accession>A0A7J6UQZ8</accession>
<keyword evidence="2" id="KW-1185">Reference proteome</keyword>
<gene>
    <name evidence="1" type="ORF">FRX31_035543</name>
</gene>
<dbReference type="AlphaFoldDB" id="A0A7J6UQZ8"/>
<dbReference type="OrthoDB" id="543868at2759"/>
<evidence type="ECO:0000313" key="2">
    <source>
        <dbReference type="Proteomes" id="UP000554482"/>
    </source>
</evidence>
<protein>
    <submittedName>
        <fullName evidence="1">Uncharacterized protein</fullName>
    </submittedName>
</protein>
<evidence type="ECO:0000313" key="1">
    <source>
        <dbReference type="EMBL" id="KAF5174871.1"/>
    </source>
</evidence>
<dbReference type="EMBL" id="JABWDY010044835">
    <property type="protein sequence ID" value="KAF5174871.1"/>
    <property type="molecule type" value="Genomic_DNA"/>
</dbReference>
<organism evidence="1 2">
    <name type="scientific">Thalictrum thalictroides</name>
    <name type="common">Rue-anemone</name>
    <name type="synonym">Anemone thalictroides</name>
    <dbReference type="NCBI Taxonomy" id="46969"/>
    <lineage>
        <taxon>Eukaryota</taxon>
        <taxon>Viridiplantae</taxon>
        <taxon>Streptophyta</taxon>
        <taxon>Embryophyta</taxon>
        <taxon>Tracheophyta</taxon>
        <taxon>Spermatophyta</taxon>
        <taxon>Magnoliopsida</taxon>
        <taxon>Ranunculales</taxon>
        <taxon>Ranunculaceae</taxon>
        <taxon>Thalictroideae</taxon>
        <taxon>Thalictrum</taxon>
    </lineage>
</organism>
<comment type="caution">
    <text evidence="1">The sequence shown here is derived from an EMBL/GenBank/DDBJ whole genome shotgun (WGS) entry which is preliminary data.</text>
</comment>
<sequence>MATASAPAQAHVSASLYHSIRDVKAVNSRPAHAITRLPLSNTGRIATSFARGSPLCKFFLAQFLTSSALVPAIS</sequence>
<reference evidence="1 2" key="1">
    <citation type="submission" date="2020-06" db="EMBL/GenBank/DDBJ databases">
        <title>Transcriptomic and genomic resources for Thalictrum thalictroides and T. hernandezii: Facilitating candidate gene discovery in an emerging model plant lineage.</title>
        <authorList>
            <person name="Arias T."/>
            <person name="Riano-Pachon D.M."/>
            <person name="Di Stilio V.S."/>
        </authorList>
    </citation>
    <scope>NUCLEOTIDE SEQUENCE [LARGE SCALE GENOMIC DNA]</scope>
    <source>
        <strain evidence="2">cv. WT478/WT964</strain>
        <tissue evidence="1">Leaves</tissue>
    </source>
</reference>
<proteinExistence type="predicted"/>
<name>A0A7J6UQZ8_THATH</name>
<dbReference type="Proteomes" id="UP000554482">
    <property type="component" value="Unassembled WGS sequence"/>
</dbReference>